<organism evidence="2 3">
    <name type="scientific">Vanilla planifolia</name>
    <name type="common">Vanilla</name>
    <dbReference type="NCBI Taxonomy" id="51239"/>
    <lineage>
        <taxon>Eukaryota</taxon>
        <taxon>Viridiplantae</taxon>
        <taxon>Streptophyta</taxon>
        <taxon>Embryophyta</taxon>
        <taxon>Tracheophyta</taxon>
        <taxon>Spermatophyta</taxon>
        <taxon>Magnoliopsida</taxon>
        <taxon>Liliopsida</taxon>
        <taxon>Asparagales</taxon>
        <taxon>Orchidaceae</taxon>
        <taxon>Vanilloideae</taxon>
        <taxon>Vanilleae</taxon>
        <taxon>Vanilla</taxon>
    </lineage>
</organism>
<dbReference type="AlphaFoldDB" id="A0A835QB23"/>
<gene>
    <name evidence="2" type="ORF">HPP92_019040</name>
</gene>
<comment type="caution">
    <text evidence="2">The sequence shown here is derived from an EMBL/GenBank/DDBJ whole genome shotgun (WGS) entry which is preliminary data.</text>
</comment>
<keyword evidence="3" id="KW-1185">Reference proteome</keyword>
<dbReference type="Proteomes" id="UP000636800">
    <property type="component" value="Unassembled WGS sequence"/>
</dbReference>
<evidence type="ECO:0000313" key="2">
    <source>
        <dbReference type="EMBL" id="KAG0467460.1"/>
    </source>
</evidence>
<dbReference type="SUPFAM" id="SSF54518">
    <property type="entry name" value="Tubby C-terminal domain-like"/>
    <property type="match status" value="1"/>
</dbReference>
<dbReference type="PANTHER" id="PTHR31087">
    <property type="match status" value="1"/>
</dbReference>
<proteinExistence type="inferred from homology"/>
<dbReference type="InterPro" id="IPR025659">
    <property type="entry name" value="Tubby-like_C"/>
</dbReference>
<name>A0A835QB23_VANPL</name>
<accession>A0A835QB23</accession>
<dbReference type="PANTHER" id="PTHR31087:SF131">
    <property type="entry name" value="TRANSLATION INITIATION FACTOR 2B FAMILY PROTEIN, PUTATIVE, EXPRESSED-RELATED"/>
    <property type="match status" value="1"/>
</dbReference>
<dbReference type="OrthoDB" id="10250117at2759"/>
<dbReference type="EMBL" id="JADCNL010000009">
    <property type="protein sequence ID" value="KAG0467460.1"/>
    <property type="molecule type" value="Genomic_DNA"/>
</dbReference>
<evidence type="ECO:0008006" key="4">
    <source>
        <dbReference type="Google" id="ProtNLM"/>
    </source>
</evidence>
<dbReference type="InterPro" id="IPR007612">
    <property type="entry name" value="LOR"/>
</dbReference>
<dbReference type="InterPro" id="IPR038595">
    <property type="entry name" value="LOR_sf"/>
</dbReference>
<evidence type="ECO:0000256" key="1">
    <source>
        <dbReference type="ARBA" id="ARBA00005437"/>
    </source>
</evidence>
<sequence>MTRVHPNSPLFESPILNSSSVSEDLSVLTVWQKSLLLNCSGFTVFDSNGNLKFRVDNYPSSNFSEIVLMDAAGKPLFTLRRKWLSFADHWYVYDGEAAPSSTPRFSVRKHVSFLRSNSLLQVTTYAGGGQAAMPVYDVEGSFSRRSCVVNDEKNRTVAKILRKETVRGADFGGDVFRLVVQPGFDAGLAMTFVILLERMFGSGVTAIDC</sequence>
<protein>
    <recommendedName>
        <fullName evidence="4">Protein LURP-one-related 8</fullName>
    </recommendedName>
</protein>
<dbReference type="Pfam" id="PF04525">
    <property type="entry name" value="LOR"/>
    <property type="match status" value="1"/>
</dbReference>
<evidence type="ECO:0000313" key="3">
    <source>
        <dbReference type="Proteomes" id="UP000636800"/>
    </source>
</evidence>
<reference evidence="2 3" key="1">
    <citation type="journal article" date="2020" name="Nat. Food">
        <title>A phased Vanilla planifolia genome enables genetic improvement of flavour and production.</title>
        <authorList>
            <person name="Hasing T."/>
            <person name="Tang H."/>
            <person name="Brym M."/>
            <person name="Khazi F."/>
            <person name="Huang T."/>
            <person name="Chambers A.H."/>
        </authorList>
    </citation>
    <scope>NUCLEOTIDE SEQUENCE [LARGE SCALE GENOMIC DNA]</scope>
    <source>
        <tissue evidence="2">Leaf</tissue>
    </source>
</reference>
<comment type="similarity">
    <text evidence="1">Belongs to the LOR family.</text>
</comment>
<dbReference type="Gene3D" id="2.40.160.200">
    <property type="entry name" value="LURP1-related"/>
    <property type="match status" value="1"/>
</dbReference>